<comment type="caution">
    <text evidence="2">The sequence shown here is derived from an EMBL/GenBank/DDBJ whole genome shotgun (WGS) entry which is preliminary data.</text>
</comment>
<dbReference type="InterPro" id="IPR020904">
    <property type="entry name" value="Sc_DH/Rdtase_CS"/>
</dbReference>
<dbReference type="Proteomes" id="UP001470230">
    <property type="component" value="Unassembled WGS sequence"/>
</dbReference>
<dbReference type="PANTHER" id="PTHR43976">
    <property type="entry name" value="SHORT CHAIN DEHYDROGENASE"/>
    <property type="match status" value="1"/>
</dbReference>
<accession>A0ABR2KYH0</accession>
<reference evidence="2 3" key="1">
    <citation type="submission" date="2024-04" db="EMBL/GenBank/DDBJ databases">
        <title>Tritrichomonas musculus Genome.</title>
        <authorList>
            <person name="Alves-Ferreira E."/>
            <person name="Grigg M."/>
            <person name="Lorenzi H."/>
            <person name="Galac M."/>
        </authorList>
    </citation>
    <scope>NUCLEOTIDE SEQUENCE [LARGE SCALE GENOMIC DNA]</scope>
    <source>
        <strain evidence="2 3">EAF2021</strain>
    </source>
</reference>
<dbReference type="PRINTS" id="PR00081">
    <property type="entry name" value="GDHRDH"/>
</dbReference>
<evidence type="ECO:0000313" key="2">
    <source>
        <dbReference type="EMBL" id="KAK8895836.1"/>
    </source>
</evidence>
<dbReference type="InterPro" id="IPR051911">
    <property type="entry name" value="SDR_oxidoreductase"/>
</dbReference>
<dbReference type="CDD" id="cd05374">
    <property type="entry name" value="17beta-HSD-like_SDR_c"/>
    <property type="match status" value="1"/>
</dbReference>
<dbReference type="InterPro" id="IPR002347">
    <property type="entry name" value="SDR_fam"/>
</dbReference>
<gene>
    <name evidence="2" type="ORF">M9Y10_013721</name>
</gene>
<protein>
    <submittedName>
        <fullName evidence="2">Uncharacterized protein</fullName>
    </submittedName>
</protein>
<dbReference type="PANTHER" id="PTHR43976:SF5">
    <property type="entry name" value="GLUCOSE_RIBITOL DEHYDROGENASE FAMILY PROTEIN-RELATED"/>
    <property type="match status" value="1"/>
</dbReference>
<organism evidence="2 3">
    <name type="scientific">Tritrichomonas musculus</name>
    <dbReference type="NCBI Taxonomy" id="1915356"/>
    <lineage>
        <taxon>Eukaryota</taxon>
        <taxon>Metamonada</taxon>
        <taxon>Parabasalia</taxon>
        <taxon>Tritrichomonadida</taxon>
        <taxon>Tritrichomonadidae</taxon>
        <taxon>Tritrichomonas</taxon>
    </lineage>
</organism>
<dbReference type="SUPFAM" id="SSF51735">
    <property type="entry name" value="NAD(P)-binding Rossmann-fold domains"/>
    <property type="match status" value="1"/>
</dbReference>
<dbReference type="InterPro" id="IPR036291">
    <property type="entry name" value="NAD(P)-bd_dom_sf"/>
</dbReference>
<keyword evidence="3" id="KW-1185">Reference proteome</keyword>
<proteinExistence type="inferred from homology"/>
<evidence type="ECO:0000256" key="1">
    <source>
        <dbReference type="RuleBase" id="RU000363"/>
    </source>
</evidence>
<dbReference type="PRINTS" id="PR00080">
    <property type="entry name" value="SDRFAMILY"/>
</dbReference>
<dbReference type="Pfam" id="PF00106">
    <property type="entry name" value="adh_short"/>
    <property type="match status" value="1"/>
</dbReference>
<evidence type="ECO:0000313" key="3">
    <source>
        <dbReference type="Proteomes" id="UP001470230"/>
    </source>
</evidence>
<sequence>MDPSQRNVWFITGCSKGFGLCLVKALLASEQQKFHVTATTRTPDTLLKELNEAHLDVSRVLALNVDLMNEDSIRDALNKTVEKFGKIDVIVNNAGFGLTGCLEEAKTEDFHKLFDINVFAVHKVIRNVLPIMRKQNHGLILNIASIGAQCPRGGNGIYAATKAAVVAMTESLADEGSDFNIKACAICPGPYRTNFQSNLQTVQPQVEAYSRIHETLNNFMSMRFPGDPENGAKTIIKVAFLENIPTVFFLGEMSCTNAKKKFTALSSQVTEFEKLSLEG</sequence>
<comment type="similarity">
    <text evidence="1">Belongs to the short-chain dehydrogenases/reductases (SDR) family.</text>
</comment>
<dbReference type="EMBL" id="JAPFFF010000002">
    <property type="protein sequence ID" value="KAK8895836.1"/>
    <property type="molecule type" value="Genomic_DNA"/>
</dbReference>
<dbReference type="PROSITE" id="PS00061">
    <property type="entry name" value="ADH_SHORT"/>
    <property type="match status" value="1"/>
</dbReference>
<name>A0ABR2KYH0_9EUKA</name>
<dbReference type="Gene3D" id="3.40.50.720">
    <property type="entry name" value="NAD(P)-binding Rossmann-like Domain"/>
    <property type="match status" value="1"/>
</dbReference>